<evidence type="ECO:0000256" key="9">
    <source>
        <dbReference type="ARBA" id="ARBA00022692"/>
    </source>
</evidence>
<feature type="transmembrane region" description="Helical" evidence="16">
    <location>
        <begin position="68"/>
        <end position="87"/>
    </location>
</feature>
<dbReference type="InterPro" id="IPR038377">
    <property type="entry name" value="Na/Glc_symporter_sf"/>
</dbReference>
<dbReference type="PROSITE" id="PS50283">
    <property type="entry name" value="NA_SOLUT_SYMP_3"/>
    <property type="match status" value="1"/>
</dbReference>
<feature type="transmembrane region" description="Helical" evidence="16">
    <location>
        <begin position="6"/>
        <end position="27"/>
    </location>
</feature>
<dbReference type="FunFam" id="3.30.565.10:FF:000023">
    <property type="entry name" value="PAS domain-containing sensor histidine kinase"/>
    <property type="match status" value="1"/>
</dbReference>
<keyword evidence="7" id="KW-0597">Phosphoprotein</keyword>
<sequence length="916" mass="103346">MISNWAIILISVGYLFLLFMVAYFGEYRAKKGKSLLKNPYIYALSLAVYCTAWTYYGSVGNAAESGLNFLATYIGPTLLAPIWWFVFRKIIRISKFYRITTIADLISTRYGKSVSLGSLVAIFCVLGIIPYISIQLKAISSSFQMLYDFNLESTVNASLSNFILADYTLYITIGLAVFTILFGTRNIDATVKQEGMVTAIAFESVLKLIAFLVVGFFITFVVFDGFDDIFSTAANDPSLKSLTTIDFDGGYSEWFWLNMLSMMGFMFLPRQFHVSIKENTNEKHLDKAVWLFPLYLLVINIFVIPIALAGKIMFAGQEGVLADTYVMAIPIFLSKDFLAVFVYLGGFAAGTSMVIVSTIALSIMVSNNLIFPYLVSNKRFIRFFKGNFSGVLLNVRRASILMVLLLSYAYYSLVSFRFPIVSVGLISFVAVAQFAPAIIGGIFWKEGNKKGAISGLVAGFLIWFLFLVLPTVDQAGFMGFIIQDEKLFNLIPLADGKAFGLPMNKIPAALFWSLFLNTGLYVFLSLVFKQKSKERNHAEVFVDVFRYSKEFESTMIWKGSAYVQDIKDLLTHFVGGAKTEEILKEYEERYKLRLHPEEKANAKLVNSVEMTLAGLIGSSSARLLISTSLEEEEISTTEVLEILKETQQIVIVNKQLKEKSEALQKVTQELFSSNEQLLKMDQTKDEFISTITHEMRTPITSIRAFSEILHDDEDVSLAEKQQFLNTIIKETERMDRLISQVLDLEKFNTGKQELHLEYLKINDIIYESIDSVQTLLSQNSIELNTDLSDHHDYIYANKDRIIQVLLNLISNAIKFCASEKGQISIKSSQQDDHFVIEVIDNGKGIMKEMQHTIFDVFYQAPDQTLKKPQGSGLGLSISKKIIEYHQGKIWVESDGQQGSKFVFTIPVKVKESIIES</sequence>
<evidence type="ECO:0000256" key="15">
    <source>
        <dbReference type="ARBA" id="ARBA00023136"/>
    </source>
</evidence>
<evidence type="ECO:0000256" key="16">
    <source>
        <dbReference type="SAM" id="Phobius"/>
    </source>
</evidence>
<accession>A0A1X7L4R9</accession>
<evidence type="ECO:0000256" key="8">
    <source>
        <dbReference type="ARBA" id="ARBA00022679"/>
    </source>
</evidence>
<dbReference type="GO" id="GO:0045121">
    <property type="term" value="C:membrane raft"/>
    <property type="evidence" value="ECO:0007669"/>
    <property type="project" value="UniProtKB-SubCell"/>
</dbReference>
<dbReference type="InterPro" id="IPR003661">
    <property type="entry name" value="HisK_dim/P_dom"/>
</dbReference>
<gene>
    <name evidence="18" type="ORF">SAMN05661096_03535</name>
</gene>
<feature type="transmembrane region" description="Helical" evidence="16">
    <location>
        <begin position="423"/>
        <end position="444"/>
    </location>
</feature>
<keyword evidence="13 16" id="KW-1133">Transmembrane helix</keyword>
<dbReference type="SUPFAM" id="SSF47384">
    <property type="entry name" value="Homodimeric domain of signal transducing histidine kinase"/>
    <property type="match status" value="1"/>
</dbReference>
<dbReference type="InterPro" id="IPR050736">
    <property type="entry name" value="Sensor_HK_Regulatory"/>
</dbReference>
<dbReference type="Gene3D" id="1.10.287.130">
    <property type="match status" value="1"/>
</dbReference>
<keyword evidence="6" id="KW-1003">Cell membrane</keyword>
<keyword evidence="14" id="KW-0902">Two-component regulatory system</keyword>
<dbReference type="OrthoDB" id="9764438at2"/>
<evidence type="ECO:0000256" key="7">
    <source>
        <dbReference type="ARBA" id="ARBA00022553"/>
    </source>
</evidence>
<evidence type="ECO:0000313" key="19">
    <source>
        <dbReference type="Proteomes" id="UP000193804"/>
    </source>
</evidence>
<protein>
    <recommendedName>
        <fullName evidence="5">histidine kinase</fullName>
        <ecNumber evidence="5">2.7.13.3</ecNumber>
    </recommendedName>
</protein>
<feature type="transmembrane region" description="Helical" evidence="16">
    <location>
        <begin position="391"/>
        <end position="411"/>
    </location>
</feature>
<dbReference type="SMART" id="SM00387">
    <property type="entry name" value="HATPase_c"/>
    <property type="match status" value="1"/>
</dbReference>
<dbReference type="PRINTS" id="PR00344">
    <property type="entry name" value="BCTRLSENSOR"/>
</dbReference>
<dbReference type="Pfam" id="PF00512">
    <property type="entry name" value="HisKA"/>
    <property type="match status" value="1"/>
</dbReference>
<dbReference type="SMART" id="SM00388">
    <property type="entry name" value="HisKA"/>
    <property type="match status" value="1"/>
</dbReference>
<dbReference type="RefSeq" id="WP_085518664.1">
    <property type="nucleotide sequence ID" value="NZ_FXAW01000008.1"/>
</dbReference>
<evidence type="ECO:0000256" key="4">
    <source>
        <dbReference type="ARBA" id="ARBA00006434"/>
    </source>
</evidence>
<feature type="transmembrane region" description="Helical" evidence="16">
    <location>
        <begin position="114"/>
        <end position="134"/>
    </location>
</feature>
<dbReference type="GO" id="GO:0000155">
    <property type="term" value="F:phosphorelay sensor kinase activity"/>
    <property type="evidence" value="ECO:0007669"/>
    <property type="project" value="InterPro"/>
</dbReference>
<dbReference type="FunFam" id="1.10.287.130:FF:000001">
    <property type="entry name" value="Two-component sensor histidine kinase"/>
    <property type="match status" value="1"/>
</dbReference>
<dbReference type="InterPro" id="IPR036097">
    <property type="entry name" value="HisK_dim/P_sf"/>
</dbReference>
<dbReference type="STRING" id="1028.SAMN05661096_03535"/>
<feature type="domain" description="Histidine kinase" evidence="17">
    <location>
        <begin position="690"/>
        <end position="909"/>
    </location>
</feature>
<dbReference type="AlphaFoldDB" id="A0A1X7L4R9"/>
<comment type="similarity">
    <text evidence="4">Belongs to the sodium:solute symporter (SSF) (TC 2.A.21) family.</text>
</comment>
<organism evidence="18 19">
    <name type="scientific">Marivirga sericea</name>
    <dbReference type="NCBI Taxonomy" id="1028"/>
    <lineage>
        <taxon>Bacteria</taxon>
        <taxon>Pseudomonadati</taxon>
        <taxon>Bacteroidota</taxon>
        <taxon>Cytophagia</taxon>
        <taxon>Cytophagales</taxon>
        <taxon>Marivirgaceae</taxon>
        <taxon>Marivirga</taxon>
    </lineage>
</organism>
<dbReference type="GO" id="GO:0005886">
    <property type="term" value="C:plasma membrane"/>
    <property type="evidence" value="ECO:0007669"/>
    <property type="project" value="UniProtKB-SubCell"/>
</dbReference>
<evidence type="ECO:0000256" key="14">
    <source>
        <dbReference type="ARBA" id="ARBA00023012"/>
    </source>
</evidence>
<evidence type="ECO:0000256" key="5">
    <source>
        <dbReference type="ARBA" id="ARBA00012438"/>
    </source>
</evidence>
<evidence type="ECO:0000313" key="18">
    <source>
        <dbReference type="EMBL" id="SMG48851.1"/>
    </source>
</evidence>
<evidence type="ECO:0000256" key="10">
    <source>
        <dbReference type="ARBA" id="ARBA00022741"/>
    </source>
</evidence>
<dbReference type="Pfam" id="PF02518">
    <property type="entry name" value="HATPase_c"/>
    <property type="match status" value="1"/>
</dbReference>
<dbReference type="PANTHER" id="PTHR43711:SF30">
    <property type="entry name" value="HISTIDINE KINASE"/>
    <property type="match status" value="1"/>
</dbReference>
<reference evidence="19" key="1">
    <citation type="submission" date="2017-04" db="EMBL/GenBank/DDBJ databases">
        <authorList>
            <person name="Varghese N."/>
            <person name="Submissions S."/>
        </authorList>
    </citation>
    <scope>NUCLEOTIDE SEQUENCE [LARGE SCALE GENOMIC DNA]</scope>
    <source>
        <strain evidence="19">DSM 4125</strain>
    </source>
</reference>
<keyword evidence="15 16" id="KW-0472">Membrane</keyword>
<evidence type="ECO:0000256" key="2">
    <source>
        <dbReference type="ARBA" id="ARBA00004236"/>
    </source>
</evidence>
<dbReference type="CDD" id="cd00082">
    <property type="entry name" value="HisKA"/>
    <property type="match status" value="1"/>
</dbReference>
<evidence type="ECO:0000256" key="1">
    <source>
        <dbReference type="ARBA" id="ARBA00000085"/>
    </source>
</evidence>
<proteinExistence type="inferred from homology"/>
<dbReference type="InterPro" id="IPR004358">
    <property type="entry name" value="Sig_transdc_His_kin-like_C"/>
</dbReference>
<comment type="catalytic activity">
    <reaction evidence="1">
        <text>ATP + protein L-histidine = ADP + protein N-phospho-L-histidine.</text>
        <dbReference type="EC" id="2.7.13.3"/>
    </reaction>
</comment>
<keyword evidence="8" id="KW-0808">Transferase</keyword>
<evidence type="ECO:0000256" key="3">
    <source>
        <dbReference type="ARBA" id="ARBA00004314"/>
    </source>
</evidence>
<name>A0A1X7L4R9_9BACT</name>
<keyword evidence="11" id="KW-0418">Kinase</keyword>
<keyword evidence="9 16" id="KW-0812">Transmembrane</keyword>
<feature type="transmembrane region" description="Helical" evidence="16">
    <location>
        <begin position="451"/>
        <end position="469"/>
    </location>
</feature>
<feature type="transmembrane region" description="Helical" evidence="16">
    <location>
        <begin position="205"/>
        <end position="223"/>
    </location>
</feature>
<dbReference type="Gene3D" id="3.30.565.10">
    <property type="entry name" value="Histidine kinase-like ATPase, C-terminal domain"/>
    <property type="match status" value="1"/>
</dbReference>
<keyword evidence="12" id="KW-0067">ATP-binding</keyword>
<evidence type="ECO:0000259" key="17">
    <source>
        <dbReference type="PROSITE" id="PS50109"/>
    </source>
</evidence>
<evidence type="ECO:0000256" key="11">
    <source>
        <dbReference type="ARBA" id="ARBA00022777"/>
    </source>
</evidence>
<evidence type="ECO:0000256" key="13">
    <source>
        <dbReference type="ARBA" id="ARBA00022989"/>
    </source>
</evidence>
<dbReference type="SUPFAM" id="SSF55874">
    <property type="entry name" value="ATPase domain of HSP90 chaperone/DNA topoisomerase II/histidine kinase"/>
    <property type="match status" value="1"/>
</dbReference>
<feature type="transmembrane region" description="Helical" evidence="16">
    <location>
        <begin position="337"/>
        <end position="370"/>
    </location>
</feature>
<dbReference type="EMBL" id="FXAW01000008">
    <property type="protein sequence ID" value="SMG48851.1"/>
    <property type="molecule type" value="Genomic_DNA"/>
</dbReference>
<dbReference type="InterPro" id="IPR001734">
    <property type="entry name" value="Na/solute_symporter"/>
</dbReference>
<dbReference type="GO" id="GO:0022857">
    <property type="term" value="F:transmembrane transporter activity"/>
    <property type="evidence" value="ECO:0007669"/>
    <property type="project" value="InterPro"/>
</dbReference>
<dbReference type="PANTHER" id="PTHR43711">
    <property type="entry name" value="TWO-COMPONENT HISTIDINE KINASE"/>
    <property type="match status" value="1"/>
</dbReference>
<evidence type="ECO:0000256" key="12">
    <source>
        <dbReference type="ARBA" id="ARBA00022840"/>
    </source>
</evidence>
<dbReference type="PROSITE" id="PS50109">
    <property type="entry name" value="HIS_KIN"/>
    <property type="match status" value="1"/>
</dbReference>
<dbReference type="InterPro" id="IPR003594">
    <property type="entry name" value="HATPase_dom"/>
</dbReference>
<dbReference type="EC" id="2.7.13.3" evidence="5"/>
<feature type="transmembrane region" description="Helical" evidence="16">
    <location>
        <begin position="167"/>
        <end position="184"/>
    </location>
</feature>
<dbReference type="GO" id="GO:0005524">
    <property type="term" value="F:ATP binding"/>
    <property type="evidence" value="ECO:0007669"/>
    <property type="project" value="UniProtKB-KW"/>
</dbReference>
<comment type="subcellular location">
    <subcellularLocation>
        <location evidence="2">Cell membrane</location>
    </subcellularLocation>
    <subcellularLocation>
        <location evidence="3">Membrane raft</location>
        <topology evidence="3">Multi-pass membrane protein</topology>
    </subcellularLocation>
</comment>
<dbReference type="CDD" id="cd10322">
    <property type="entry name" value="SLC5sbd"/>
    <property type="match status" value="1"/>
</dbReference>
<dbReference type="Proteomes" id="UP000193804">
    <property type="component" value="Unassembled WGS sequence"/>
</dbReference>
<dbReference type="InterPro" id="IPR036890">
    <property type="entry name" value="HATPase_C_sf"/>
</dbReference>
<feature type="transmembrane region" description="Helical" evidence="16">
    <location>
        <begin position="251"/>
        <end position="268"/>
    </location>
</feature>
<feature type="transmembrane region" description="Helical" evidence="16">
    <location>
        <begin position="509"/>
        <end position="528"/>
    </location>
</feature>
<dbReference type="InterPro" id="IPR005467">
    <property type="entry name" value="His_kinase_dom"/>
</dbReference>
<evidence type="ECO:0000256" key="6">
    <source>
        <dbReference type="ARBA" id="ARBA00022475"/>
    </source>
</evidence>
<dbReference type="Gene3D" id="1.20.1730.10">
    <property type="entry name" value="Sodium/glucose cotransporter"/>
    <property type="match status" value="1"/>
</dbReference>
<keyword evidence="19" id="KW-1185">Reference proteome</keyword>
<feature type="transmembrane region" description="Helical" evidence="16">
    <location>
        <begin position="289"/>
        <end position="317"/>
    </location>
</feature>
<keyword evidence="10" id="KW-0547">Nucleotide-binding</keyword>
<feature type="transmembrane region" description="Helical" evidence="16">
    <location>
        <begin position="39"/>
        <end position="56"/>
    </location>
</feature>